<sequence>MISGDKQKYMDIINLSLPNHLTNGFLYFGKHFEDEILVRELIQLWIAEEFAVEDVAKDYVKELIDSNLVMVVRRNFFGEVKAIGMHDLLREFCLTRGRLENLEVLKLESNAFEGDQQWDVDNEEFQNLKFLMFYNMNIPQWNFSDMFFPNLQHLIFRNSRLKTIPRDFENLLLQQMIEVSWCKCSRDALNTAEEIKKTQTDMGNHEFKLIIKSREDDDHEEDEDDHEDAHQKKLFS</sequence>
<keyword evidence="3" id="KW-0067">ATP-binding</keyword>
<dbReference type="Gene3D" id="1.10.10.10">
    <property type="entry name" value="Winged helix-like DNA-binding domain superfamily/Winged helix DNA-binding domain"/>
    <property type="match status" value="1"/>
</dbReference>
<dbReference type="Pfam" id="PF23559">
    <property type="entry name" value="WHD_DRP"/>
    <property type="match status" value="1"/>
</dbReference>
<dbReference type="HOGENOM" id="CLU_1177160_0_0_1"/>
<keyword evidence="7" id="KW-1185">Reference proteome</keyword>
<accession>M1CQW2</accession>
<feature type="domain" description="Disease resistance protein winged helix" evidence="5">
    <location>
        <begin position="35"/>
        <end position="92"/>
    </location>
</feature>
<dbReference type="Gene3D" id="3.80.10.10">
    <property type="entry name" value="Ribonuclease Inhibitor"/>
    <property type="match status" value="1"/>
</dbReference>
<dbReference type="SUPFAM" id="SSF52058">
    <property type="entry name" value="L domain-like"/>
    <property type="match status" value="1"/>
</dbReference>
<evidence type="ECO:0000256" key="2">
    <source>
        <dbReference type="ARBA" id="ARBA00022821"/>
    </source>
</evidence>
<organism evidence="6 7">
    <name type="scientific">Solanum tuberosum</name>
    <name type="common">Potato</name>
    <dbReference type="NCBI Taxonomy" id="4113"/>
    <lineage>
        <taxon>Eukaryota</taxon>
        <taxon>Viridiplantae</taxon>
        <taxon>Streptophyta</taxon>
        <taxon>Embryophyta</taxon>
        <taxon>Tracheophyta</taxon>
        <taxon>Spermatophyta</taxon>
        <taxon>Magnoliopsida</taxon>
        <taxon>eudicotyledons</taxon>
        <taxon>Gunneridae</taxon>
        <taxon>Pentapetalae</taxon>
        <taxon>asterids</taxon>
        <taxon>lamiids</taxon>
        <taxon>Solanales</taxon>
        <taxon>Solanaceae</taxon>
        <taxon>Solanoideae</taxon>
        <taxon>Solaneae</taxon>
        <taxon>Solanum</taxon>
    </lineage>
</organism>
<dbReference type="PANTHER" id="PTHR15140:SF33">
    <property type="entry name" value="LATE BLIGHT RESISTANCE PROTEIN HOMOLOG R1A-3 ISOFORM X1"/>
    <property type="match status" value="1"/>
</dbReference>
<dbReference type="AlphaFoldDB" id="M1CQW2"/>
<dbReference type="Gramene" id="PGSC0003DMT400072751">
    <property type="protein sequence ID" value="PGSC0003DMT400072751"/>
    <property type="gene ID" value="PGSC0003DMG400028312"/>
</dbReference>
<protein>
    <submittedName>
        <fullName evidence="6">Disease resistance protein</fullName>
    </submittedName>
</protein>
<dbReference type="eggNOG" id="KOG4658">
    <property type="taxonomic scope" value="Eukaryota"/>
</dbReference>
<evidence type="ECO:0000313" key="7">
    <source>
        <dbReference type="Proteomes" id="UP000011115"/>
    </source>
</evidence>
<dbReference type="InterPro" id="IPR058922">
    <property type="entry name" value="WHD_DRP"/>
</dbReference>
<feature type="compositionally biased region" description="Acidic residues" evidence="4">
    <location>
        <begin position="217"/>
        <end position="226"/>
    </location>
</feature>
<reference evidence="6" key="2">
    <citation type="submission" date="2015-06" db="UniProtKB">
        <authorList>
            <consortium name="EnsemblPlants"/>
        </authorList>
    </citation>
    <scope>IDENTIFICATION</scope>
    <source>
        <strain evidence="6">DM1-3 516 R44</strain>
    </source>
</reference>
<reference evidence="7" key="1">
    <citation type="journal article" date="2011" name="Nature">
        <title>Genome sequence and analysis of the tuber crop potato.</title>
        <authorList>
            <consortium name="The Potato Genome Sequencing Consortium"/>
        </authorList>
    </citation>
    <scope>NUCLEOTIDE SEQUENCE [LARGE SCALE GENOMIC DNA]</scope>
    <source>
        <strain evidence="7">cv. DM1-3 516 R44</strain>
    </source>
</reference>
<feature type="region of interest" description="Disordered" evidence="4">
    <location>
        <begin position="209"/>
        <end position="236"/>
    </location>
</feature>
<dbReference type="InterPro" id="IPR032675">
    <property type="entry name" value="LRR_dom_sf"/>
</dbReference>
<keyword evidence="2" id="KW-0611">Plant defense</keyword>
<evidence type="ECO:0000256" key="4">
    <source>
        <dbReference type="SAM" id="MobiDB-lite"/>
    </source>
</evidence>
<feature type="compositionally biased region" description="Basic and acidic residues" evidence="4">
    <location>
        <begin position="227"/>
        <end position="236"/>
    </location>
</feature>
<proteinExistence type="predicted"/>
<dbReference type="GO" id="GO:0006952">
    <property type="term" value="P:defense response"/>
    <property type="evidence" value="ECO:0007669"/>
    <property type="project" value="UniProtKB-KW"/>
</dbReference>
<dbReference type="PaxDb" id="4113-PGSC0003DMT400072751"/>
<dbReference type="Proteomes" id="UP000011115">
    <property type="component" value="Unassembled WGS sequence"/>
</dbReference>
<evidence type="ECO:0000313" key="6">
    <source>
        <dbReference type="EnsemblPlants" id="PGSC0003DMT400072751"/>
    </source>
</evidence>
<evidence type="ECO:0000256" key="1">
    <source>
        <dbReference type="ARBA" id="ARBA00022741"/>
    </source>
</evidence>
<keyword evidence="1" id="KW-0547">Nucleotide-binding</keyword>
<dbReference type="PANTHER" id="PTHR15140">
    <property type="entry name" value="TUBULIN-SPECIFIC CHAPERONE E"/>
    <property type="match status" value="1"/>
</dbReference>
<dbReference type="InterPro" id="IPR036388">
    <property type="entry name" value="WH-like_DNA-bd_sf"/>
</dbReference>
<dbReference type="InParanoid" id="M1CQW2"/>
<dbReference type="EnsemblPlants" id="PGSC0003DMT400072751">
    <property type="protein sequence ID" value="PGSC0003DMT400072751"/>
    <property type="gene ID" value="PGSC0003DMG400028312"/>
</dbReference>
<evidence type="ECO:0000256" key="3">
    <source>
        <dbReference type="ARBA" id="ARBA00022840"/>
    </source>
</evidence>
<evidence type="ECO:0000259" key="5">
    <source>
        <dbReference type="Pfam" id="PF23559"/>
    </source>
</evidence>
<name>M1CQW2_SOLTU</name>